<protein>
    <submittedName>
        <fullName evidence="11">CLUMA_CG008541, isoform A</fullName>
    </submittedName>
</protein>
<feature type="compositionally biased region" description="Polar residues" evidence="8">
    <location>
        <begin position="2021"/>
        <end position="2037"/>
    </location>
</feature>
<dbReference type="GO" id="GO:0031941">
    <property type="term" value="C:filamentous actin"/>
    <property type="evidence" value="ECO:0007669"/>
    <property type="project" value="TreeGrafter"/>
</dbReference>
<dbReference type="GO" id="GO:0030018">
    <property type="term" value="C:Z disc"/>
    <property type="evidence" value="ECO:0007669"/>
    <property type="project" value="TreeGrafter"/>
</dbReference>
<dbReference type="InterPro" id="IPR001781">
    <property type="entry name" value="Znf_LIM"/>
</dbReference>
<sequence>MNSSKCVNWFLQSTSNVNTGSIADNAGLKAGDAVVRINSQDLYNLRHKDAQDAIVRAGPSFEMIIQRGGATWKPSVTPLSSAAPSPLPGSYAPLTKTSLAANKQPSSNFGSGHNSAAKPFNQQIPASPGRVIANKQYNTPVAMYSDEIIAETLSSQAEVLAGGVLGVNFKKNEKVYNPEKSEVLKALQENDFEPEPGNEGGERNEVMANNEIGELQKEGRATSPTVRSANGYTSERVKRHCLKNAHLFIILSLTFIVILMKRISCNSLSVSTLTLEILISYLQLGSKFYWQQSHAIGGSATSAHSPRPLTPNYQNMGNYDDRVGTTLQENKLAPTASHRPSLPVHEASKMSFQDGVFVRIKDKNLHAECFKCATCGTSLKNRGYFNVHNKLYCDIHARMVALNSPPPNSNGLAPVTFEPKNVGASAISSALNAHAGNLNGNAPSNFSAPKPFSYAPVTPSFGGPPLAAPKSPSAYTPTPAWSPPSAVAPAAPKPAGPVQEFIDNEKYNNNSYDYEETKRPVEKKVEIYVASDSEEECDPTELVKELAKPPPSNFIWPPPCEVEKVPIAAPLYVAPPETQHVTAKPSSYRPMIEKKECLTVQSLQKVESQQTSSTEYECLQVDSNINTTSSTVNTTSTSNNSSESEYKMYQTQNNQFTNVFEQTKEVDDEVEKINQKVNVDLRKSPPLIELPKSIKHVEFVEPGQHVGPHEGTYYQLPPSNIPQPTPKGYFTDFHKALITTSEKPYQIFNLAPTPEPKLPSLDYYEKAVRKAQTSETSKEEKETRMIKEIPKFEVKSASKQCKMIRTASPKPIEFMRSNIIDEVHLPDDIVPYFPPPISMIPNEPYETLESYRTKSPFVGALTTVPDRPYTPFGREIMSQLALDLPQDTPKSSFSNALQTAPDDSFRASSLQFEYDSNPVEYTAKVYERIEIETDKEEMLQSSKFTRCSSINRSFLPTIQPWSSASEQVSDNTMTNSVSEFSSRDCKVSESRRCSELNMNNQQQMTCPCDSEKKCCEKMPTKPISDLLKPVHKEEEEFDPYKPQPHAIYPKRQLQPSPFEGMQVKLTNKMTSNLHKPDEIPTYQRKWFNLPTQNPPKTPEPQELRENVPTAFHDWPTSNNNSRRNSISDVNQQFKHGSESNRSSINVKSKISSKPPIPVESSNLNCSQRISVDDRQTRNQEQLEADEAEDEYAEMMFPATKVIQIEGNFPTKGIRKNSLLEANQRQKVQFEKQRELQHELHQQQQKLKNKQKVRQQKEIETVLNECQVKSSNEIIQAEIQQNTKLSHYEMEMEYKRQLELEHQQRQKGQELREQKKREIDHQREMEESRMREIKLREKRERDLQIQALREIEYQKERQQREEEQRRQQEERDYEMQMQQEEMEREIKRQQEQEKREAEKREAIRLFEIRRKEERDRELTRIENELREKREQELHRLEQEIREKREQKQREDREAENRRKQEQKLREEADREQRRLEEKAAEEKRDREMKLQEELRIRHKQEADKKQREEMELFNIEEEKKRQANQPTYSSHTYQFQTVWPPSKPATPAPPPQQHRQIPIIKTDSETELNATKFRFEPLDDNQRRFMAGIRPPSTCYSPATEEKPYPSIPYYQQHLAFYEAEAEHAGIFDPKALSPTPNRSRSPAFGPPPNPLLAFVNKTRDPVLDESGIYLCGERLLSPIWYDKQHKQMPSSVQRKIHAGGSSSRPPSKPDLHALGEALKKHKQESGSKPPPPPPPMPKQRPKVSDENNKNENVPNESTNIASALPPPKDIVDTIPKGIVANQIRRLSGDSNSFSSFPIRSSLTELPSKTFPINERDEAKLSRPIDTHDNRTLTRQTVTSASFPSHQVIDNQSPNSFHQHFMGQSLALASSQNSSFNQNSVDNVRVSTGSVGTPGALPKHGKTFTTSGPNRGQGILTQPSTGRVPICGACGSQVRSVMAINKDSHKATDLLMESVERLNINTQNSEFRKNASNVIAAMLEARVKQQKLPSIPSKNVADNAMKKVNDPEFLPPPPPPPITSHPKYSSSNGHTIEFNSCDQDLPLPPPPSPHKIPASILTPPLSSDENDLPQKSIEKVQNNVNNNNEKVNYRNKKHHVNGNNNQSSDLYNAPSAFNTNKPELSTHARDRRSYIEKNNNEISSMNGNVVEDELDVAQIANGIANGQHPDHLLPPWDVHGVQHISCVSTQVANENLLTLDLLKRKVTCIANTVSSNFWHLHAQNVMEKLRQGDCLNAIGKKFHPECFKCTYCGKLFGNSPFFLEDGAAYCEADWNELFTTKCFSCGFPVEAGDRWVEALNNNYHSQCFNCTYCKKNLEGQSFFAKGGRPFCKNHAR</sequence>
<dbReference type="InterPro" id="IPR036034">
    <property type="entry name" value="PDZ_sf"/>
</dbReference>
<feature type="region of interest" description="Disordered" evidence="8">
    <location>
        <begin position="1628"/>
        <end position="1647"/>
    </location>
</feature>
<dbReference type="STRING" id="568069.A0A1J1I5N6"/>
<dbReference type="PANTHER" id="PTHR24214:SF38">
    <property type="entry name" value="PDZ AND LIM DOMAIN PROTEIN ZASP-RELATED"/>
    <property type="match status" value="1"/>
</dbReference>
<keyword evidence="7" id="KW-0175">Coiled coil</keyword>
<feature type="region of interest" description="Disordered" evidence="8">
    <location>
        <begin position="465"/>
        <end position="495"/>
    </location>
</feature>
<dbReference type="EMBL" id="CVRI01000040">
    <property type="protein sequence ID" value="CRK95058.1"/>
    <property type="molecule type" value="Genomic_DNA"/>
</dbReference>
<feature type="region of interest" description="Disordered" evidence="8">
    <location>
        <begin position="1355"/>
        <end position="1397"/>
    </location>
</feature>
<dbReference type="GO" id="GO:0001725">
    <property type="term" value="C:stress fiber"/>
    <property type="evidence" value="ECO:0007669"/>
    <property type="project" value="TreeGrafter"/>
</dbReference>
<evidence type="ECO:0000256" key="7">
    <source>
        <dbReference type="SAM" id="Coils"/>
    </source>
</evidence>
<dbReference type="SUPFAM" id="SSF50156">
    <property type="entry name" value="PDZ domain-like"/>
    <property type="match status" value="1"/>
</dbReference>
<feature type="coiled-coil region" evidence="7">
    <location>
        <begin position="1232"/>
        <end position="1259"/>
    </location>
</feature>
<dbReference type="OrthoDB" id="5911912at2759"/>
<dbReference type="CDD" id="cd08368">
    <property type="entry name" value="LIM"/>
    <property type="match status" value="1"/>
</dbReference>
<dbReference type="PROSITE" id="PS50106">
    <property type="entry name" value="PDZ"/>
    <property type="match status" value="1"/>
</dbReference>
<feature type="compositionally biased region" description="Basic and acidic residues" evidence="8">
    <location>
        <begin position="1355"/>
        <end position="1373"/>
    </location>
</feature>
<feature type="domain" description="PDZ" evidence="10">
    <location>
        <begin position="15"/>
        <end position="69"/>
    </location>
</feature>
<dbReference type="Gene3D" id="2.30.42.10">
    <property type="match status" value="1"/>
</dbReference>
<evidence type="ECO:0000259" key="9">
    <source>
        <dbReference type="PROSITE" id="PS50023"/>
    </source>
</evidence>
<dbReference type="SMART" id="SM00735">
    <property type="entry name" value="ZM"/>
    <property type="match status" value="1"/>
</dbReference>
<dbReference type="InterPro" id="IPR050604">
    <property type="entry name" value="PDZ-LIM_domain"/>
</dbReference>
<dbReference type="InterPro" id="IPR031847">
    <property type="entry name" value="PDLI1-4/Zasp-like_mid"/>
</dbReference>
<feature type="region of interest" description="Disordered" evidence="8">
    <location>
        <begin position="1440"/>
        <end position="1489"/>
    </location>
</feature>
<gene>
    <name evidence="11" type="ORF">CLUMA_CG008541</name>
</gene>
<feature type="region of interest" description="Disordered" evidence="8">
    <location>
        <begin position="1301"/>
        <end position="1329"/>
    </location>
</feature>
<dbReference type="GO" id="GO:0051371">
    <property type="term" value="F:muscle alpha-actinin binding"/>
    <property type="evidence" value="ECO:0007669"/>
    <property type="project" value="TreeGrafter"/>
</dbReference>
<keyword evidence="12" id="KW-1185">Reference proteome</keyword>
<feature type="domain" description="LIM zinc-binding" evidence="9">
    <location>
        <begin position="343"/>
        <end position="405"/>
    </location>
</feature>
<evidence type="ECO:0000313" key="11">
    <source>
        <dbReference type="EMBL" id="CRK95058.1"/>
    </source>
</evidence>
<dbReference type="Pfam" id="PF15936">
    <property type="entry name" value="DUF4749"/>
    <property type="match status" value="1"/>
</dbReference>
<dbReference type="FunFam" id="2.10.110.10:FF:000073">
    <property type="entry name" value="Uncharacterized protein, isoform Z"/>
    <property type="match status" value="1"/>
</dbReference>
<feature type="domain" description="LIM zinc-binding" evidence="9">
    <location>
        <begin position="2275"/>
        <end position="2331"/>
    </location>
</feature>
<dbReference type="InterPro" id="IPR006643">
    <property type="entry name" value="Zasp-like_motif"/>
</dbReference>
<feature type="compositionally biased region" description="Basic and acidic residues" evidence="8">
    <location>
        <begin position="1383"/>
        <end position="1397"/>
    </location>
</feature>
<dbReference type="SMART" id="SM00132">
    <property type="entry name" value="LIM"/>
    <property type="match status" value="3"/>
</dbReference>
<feature type="compositionally biased region" description="Polar residues" evidence="8">
    <location>
        <begin position="1750"/>
        <end position="1761"/>
    </location>
</feature>
<dbReference type="Pfam" id="PF00595">
    <property type="entry name" value="PDZ"/>
    <property type="match status" value="1"/>
</dbReference>
<dbReference type="PROSITE" id="PS50023">
    <property type="entry name" value="LIM_DOMAIN_2"/>
    <property type="match status" value="3"/>
</dbReference>
<evidence type="ECO:0000256" key="8">
    <source>
        <dbReference type="SAM" id="MobiDB-lite"/>
    </source>
</evidence>
<dbReference type="FunFam" id="2.10.110.10:FF:000060">
    <property type="entry name" value="Uncharacterized protein, isoform Z"/>
    <property type="match status" value="1"/>
</dbReference>
<accession>A0A1J1I5N6</accession>
<feature type="compositionally biased region" description="Polar residues" evidence="8">
    <location>
        <begin position="1902"/>
        <end position="1919"/>
    </location>
</feature>
<dbReference type="Proteomes" id="UP000183832">
    <property type="component" value="Unassembled WGS sequence"/>
</dbReference>
<evidence type="ECO:0000256" key="6">
    <source>
        <dbReference type="PROSITE-ProRule" id="PRU00125"/>
    </source>
</evidence>
<feature type="region of interest" description="Disordered" evidence="8">
    <location>
        <begin position="2003"/>
        <end position="2067"/>
    </location>
</feature>
<feature type="region of interest" description="Disordered" evidence="8">
    <location>
        <begin position="1687"/>
        <end position="1768"/>
    </location>
</feature>
<dbReference type="GO" id="GO:0030036">
    <property type="term" value="P:actin cytoskeleton organization"/>
    <property type="evidence" value="ECO:0007669"/>
    <property type="project" value="TreeGrafter"/>
</dbReference>
<evidence type="ECO:0000256" key="1">
    <source>
        <dbReference type="ARBA" id="ARBA00004496"/>
    </source>
</evidence>
<keyword evidence="4 6" id="KW-0862">Zinc</keyword>
<feature type="compositionally biased region" description="Low complexity" evidence="8">
    <location>
        <begin position="1139"/>
        <end position="1161"/>
    </location>
</feature>
<dbReference type="InterPro" id="IPR001478">
    <property type="entry name" value="PDZ"/>
</dbReference>
<evidence type="ECO:0000256" key="2">
    <source>
        <dbReference type="ARBA" id="ARBA00022490"/>
    </source>
</evidence>
<keyword evidence="3 6" id="KW-0479">Metal-binding</keyword>
<evidence type="ECO:0000256" key="5">
    <source>
        <dbReference type="ARBA" id="ARBA00023038"/>
    </source>
</evidence>
<dbReference type="Gene3D" id="2.10.110.10">
    <property type="entry name" value="Cysteine Rich Protein"/>
    <property type="match status" value="3"/>
</dbReference>
<evidence type="ECO:0000256" key="3">
    <source>
        <dbReference type="ARBA" id="ARBA00022723"/>
    </source>
</evidence>
<dbReference type="Pfam" id="PF00412">
    <property type="entry name" value="LIM"/>
    <property type="match status" value="3"/>
</dbReference>
<dbReference type="GO" id="GO:0046872">
    <property type="term" value="F:metal ion binding"/>
    <property type="evidence" value="ECO:0007669"/>
    <property type="project" value="UniProtKB-KW"/>
</dbReference>
<feature type="compositionally biased region" description="Pro residues" evidence="8">
    <location>
        <begin position="2008"/>
        <end position="2018"/>
    </location>
</feature>
<evidence type="ECO:0000259" key="10">
    <source>
        <dbReference type="PROSITE" id="PS50106"/>
    </source>
</evidence>
<feature type="compositionally biased region" description="Pro residues" evidence="8">
    <location>
        <begin position="1728"/>
        <end position="1738"/>
    </location>
</feature>
<dbReference type="GO" id="GO:0003779">
    <property type="term" value="F:actin binding"/>
    <property type="evidence" value="ECO:0007669"/>
    <property type="project" value="TreeGrafter"/>
</dbReference>
<feature type="region of interest" description="Disordered" evidence="8">
    <location>
        <begin position="1131"/>
        <end position="1162"/>
    </location>
</feature>
<keyword evidence="5 6" id="KW-0440">LIM domain</keyword>
<feature type="domain" description="LIM zinc-binding" evidence="9">
    <location>
        <begin position="2215"/>
        <end position="2274"/>
    </location>
</feature>
<proteinExistence type="predicted"/>
<evidence type="ECO:0000313" key="12">
    <source>
        <dbReference type="Proteomes" id="UP000183832"/>
    </source>
</evidence>
<dbReference type="PANTHER" id="PTHR24214">
    <property type="entry name" value="PDZ AND LIM DOMAIN PROTEIN ZASP"/>
    <property type="match status" value="1"/>
</dbReference>
<feature type="region of interest" description="Disordered" evidence="8">
    <location>
        <begin position="1889"/>
        <end position="1919"/>
    </location>
</feature>
<organism evidence="11 12">
    <name type="scientific">Clunio marinus</name>
    <dbReference type="NCBI Taxonomy" id="568069"/>
    <lineage>
        <taxon>Eukaryota</taxon>
        <taxon>Metazoa</taxon>
        <taxon>Ecdysozoa</taxon>
        <taxon>Arthropoda</taxon>
        <taxon>Hexapoda</taxon>
        <taxon>Insecta</taxon>
        <taxon>Pterygota</taxon>
        <taxon>Neoptera</taxon>
        <taxon>Endopterygota</taxon>
        <taxon>Diptera</taxon>
        <taxon>Nematocera</taxon>
        <taxon>Chironomoidea</taxon>
        <taxon>Chironomidae</taxon>
        <taxon>Clunio</taxon>
    </lineage>
</organism>
<dbReference type="SMART" id="SM00228">
    <property type="entry name" value="PDZ"/>
    <property type="match status" value="1"/>
</dbReference>
<dbReference type="CDD" id="cd09461">
    <property type="entry name" value="LIM3_Enigma_like_1"/>
    <property type="match status" value="1"/>
</dbReference>
<dbReference type="PROSITE" id="PS00478">
    <property type="entry name" value="LIM_DOMAIN_1"/>
    <property type="match status" value="1"/>
</dbReference>
<feature type="compositionally biased region" description="Low complexity" evidence="8">
    <location>
        <begin position="471"/>
        <end position="490"/>
    </location>
</feature>
<reference evidence="11 12" key="1">
    <citation type="submission" date="2015-04" db="EMBL/GenBank/DDBJ databases">
        <authorList>
            <person name="Syromyatnikov M.Y."/>
            <person name="Popov V.N."/>
        </authorList>
    </citation>
    <scope>NUCLEOTIDE SEQUENCE [LARGE SCALE GENOMIC DNA]</scope>
</reference>
<dbReference type="SUPFAM" id="SSF57716">
    <property type="entry name" value="Glucocorticoid receptor-like (DNA-binding domain)"/>
    <property type="match status" value="2"/>
</dbReference>
<comment type="subcellular location">
    <subcellularLocation>
        <location evidence="1">Cytoplasm</location>
    </subcellularLocation>
</comment>
<dbReference type="GO" id="GO:0005912">
    <property type="term" value="C:adherens junction"/>
    <property type="evidence" value="ECO:0007669"/>
    <property type="project" value="TreeGrafter"/>
</dbReference>
<keyword evidence="2" id="KW-0963">Cytoplasm</keyword>
<evidence type="ECO:0000256" key="4">
    <source>
        <dbReference type="ARBA" id="ARBA00022833"/>
    </source>
</evidence>
<dbReference type="GO" id="GO:0061061">
    <property type="term" value="P:muscle structure development"/>
    <property type="evidence" value="ECO:0007669"/>
    <property type="project" value="TreeGrafter"/>
</dbReference>
<name>A0A1J1I5N6_9DIPT</name>